<dbReference type="RefSeq" id="WP_006158666.1">
    <property type="nucleotide sequence ID" value="NZ_AHJE01000037.1"/>
</dbReference>
<keyword evidence="3" id="KW-0804">Transcription</keyword>
<dbReference type="SUPFAM" id="SSF46785">
    <property type="entry name" value="Winged helix' DNA-binding domain"/>
    <property type="match status" value="1"/>
</dbReference>
<keyword evidence="1" id="KW-0805">Transcription regulation</keyword>
<dbReference type="CDD" id="cd07377">
    <property type="entry name" value="WHTH_GntR"/>
    <property type="match status" value="1"/>
</dbReference>
<dbReference type="InterPro" id="IPR036388">
    <property type="entry name" value="WH-like_DNA-bd_sf"/>
</dbReference>
<organism evidence="6 7">
    <name type="scientific">Cupriavidus basilensis OR16</name>
    <dbReference type="NCBI Taxonomy" id="1127483"/>
    <lineage>
        <taxon>Bacteria</taxon>
        <taxon>Pseudomonadati</taxon>
        <taxon>Pseudomonadota</taxon>
        <taxon>Betaproteobacteria</taxon>
        <taxon>Burkholderiales</taxon>
        <taxon>Burkholderiaceae</taxon>
        <taxon>Cupriavidus</taxon>
    </lineage>
</organism>
<comment type="caution">
    <text evidence="6">The sequence shown here is derived from an EMBL/GenBank/DDBJ whole genome shotgun (WGS) entry which is preliminary data.</text>
</comment>
<dbReference type="Gene3D" id="1.20.120.530">
    <property type="entry name" value="GntR ligand-binding domain-like"/>
    <property type="match status" value="1"/>
</dbReference>
<evidence type="ECO:0000256" key="1">
    <source>
        <dbReference type="ARBA" id="ARBA00023015"/>
    </source>
</evidence>
<evidence type="ECO:0000313" key="6">
    <source>
        <dbReference type="EMBL" id="EHP42198.1"/>
    </source>
</evidence>
<dbReference type="PROSITE" id="PS50949">
    <property type="entry name" value="HTH_GNTR"/>
    <property type="match status" value="1"/>
</dbReference>
<feature type="region of interest" description="Disordered" evidence="4">
    <location>
        <begin position="1"/>
        <end position="27"/>
    </location>
</feature>
<evidence type="ECO:0000256" key="3">
    <source>
        <dbReference type="ARBA" id="ARBA00023163"/>
    </source>
</evidence>
<gene>
    <name evidence="6" type="ORF">OR16_15473</name>
</gene>
<reference evidence="6 7" key="1">
    <citation type="journal article" date="2012" name="J. Bacteriol.">
        <title>De Novo Genome Project of Cupriavidus basilensis OR16.</title>
        <authorList>
            <person name="Cserhati M."/>
            <person name="Kriszt B."/>
            <person name="Szoboszlay S."/>
            <person name="Toth A."/>
            <person name="Szabo I."/>
            <person name="Tancsics A."/>
            <person name="Nagy I."/>
            <person name="Horvath B."/>
            <person name="Nagy I."/>
            <person name="Kukolya J."/>
        </authorList>
    </citation>
    <scope>NUCLEOTIDE SEQUENCE [LARGE SCALE GENOMIC DNA]</scope>
    <source>
        <strain evidence="6 7">OR16</strain>
    </source>
</reference>
<dbReference type="GO" id="GO:0003700">
    <property type="term" value="F:DNA-binding transcription factor activity"/>
    <property type="evidence" value="ECO:0007669"/>
    <property type="project" value="InterPro"/>
</dbReference>
<evidence type="ECO:0000259" key="5">
    <source>
        <dbReference type="PROSITE" id="PS50949"/>
    </source>
</evidence>
<dbReference type="InterPro" id="IPR000524">
    <property type="entry name" value="Tscrpt_reg_HTH_GntR"/>
</dbReference>
<dbReference type="Proteomes" id="UP000005808">
    <property type="component" value="Unassembled WGS sequence"/>
</dbReference>
<dbReference type="InterPro" id="IPR036390">
    <property type="entry name" value="WH_DNA-bd_sf"/>
</dbReference>
<protein>
    <submittedName>
        <fullName evidence="6">GntR family transcriptional regulator</fullName>
    </submittedName>
</protein>
<name>H1S5H2_9BURK</name>
<dbReference type="EMBL" id="AHJE01000037">
    <property type="protein sequence ID" value="EHP42198.1"/>
    <property type="molecule type" value="Genomic_DNA"/>
</dbReference>
<dbReference type="InterPro" id="IPR011711">
    <property type="entry name" value="GntR_C"/>
</dbReference>
<feature type="domain" description="HTH gntR-type" evidence="5">
    <location>
        <begin position="27"/>
        <end position="95"/>
    </location>
</feature>
<keyword evidence="2" id="KW-0238">DNA-binding</keyword>
<dbReference type="Gene3D" id="1.10.10.10">
    <property type="entry name" value="Winged helix-like DNA-binding domain superfamily/Winged helix DNA-binding domain"/>
    <property type="match status" value="1"/>
</dbReference>
<evidence type="ECO:0000256" key="4">
    <source>
        <dbReference type="SAM" id="MobiDB-lite"/>
    </source>
</evidence>
<proteinExistence type="predicted"/>
<dbReference type="GO" id="GO:0003677">
    <property type="term" value="F:DNA binding"/>
    <property type="evidence" value="ECO:0007669"/>
    <property type="project" value="UniProtKB-KW"/>
</dbReference>
<dbReference type="Pfam" id="PF00392">
    <property type="entry name" value="GntR"/>
    <property type="match status" value="1"/>
</dbReference>
<dbReference type="AlphaFoldDB" id="H1S5H2"/>
<dbReference type="SMART" id="SM00895">
    <property type="entry name" value="FCD"/>
    <property type="match status" value="1"/>
</dbReference>
<dbReference type="PANTHER" id="PTHR43537">
    <property type="entry name" value="TRANSCRIPTIONAL REGULATOR, GNTR FAMILY"/>
    <property type="match status" value="1"/>
</dbReference>
<evidence type="ECO:0000313" key="7">
    <source>
        <dbReference type="Proteomes" id="UP000005808"/>
    </source>
</evidence>
<dbReference type="PANTHER" id="PTHR43537:SF5">
    <property type="entry name" value="UXU OPERON TRANSCRIPTIONAL REGULATOR"/>
    <property type="match status" value="1"/>
</dbReference>
<dbReference type="SMART" id="SM00345">
    <property type="entry name" value="HTH_GNTR"/>
    <property type="match status" value="1"/>
</dbReference>
<dbReference type="Pfam" id="PF07729">
    <property type="entry name" value="FCD"/>
    <property type="match status" value="1"/>
</dbReference>
<dbReference type="SUPFAM" id="SSF48008">
    <property type="entry name" value="GntR ligand-binding domain-like"/>
    <property type="match status" value="1"/>
</dbReference>
<dbReference type="PATRIC" id="fig|1127483.3.peg.3101"/>
<dbReference type="PRINTS" id="PR00035">
    <property type="entry name" value="HTHGNTR"/>
</dbReference>
<sequence>MNKTVPGAAAAPPTQRPEGTTFHPEPKHLPDEIARRLIQAIQAGEFAVGDRLPSERLLCEQFSVSRAVVREALSQLKSEGLVAPKAGSGVFVTERSQRQAFRMQDVAIDEKDSLAMVMELLVTIEVAATKFAAMRRTPEDLKRIRRALIGMEYEIANDRLGDEEDFAFHQAIVEATHNPHFQALSEHLEHGARRVIRQARSNTKSHHADMVEAVQEEHKIIYDAIAAGDPERAAEAAETHLRNAAKRLNMYLKG</sequence>
<evidence type="ECO:0000256" key="2">
    <source>
        <dbReference type="ARBA" id="ARBA00023125"/>
    </source>
</evidence>
<dbReference type="InterPro" id="IPR008920">
    <property type="entry name" value="TF_FadR/GntR_C"/>
</dbReference>
<accession>H1S5H2</accession>